<dbReference type="Gene3D" id="3.40.50.2000">
    <property type="entry name" value="Glycogen Phosphorylase B"/>
    <property type="match status" value="2"/>
</dbReference>
<accession>A0A979GFM3</accession>
<dbReference type="KEGG" id="ecy:ECSE_2304"/>
<name>A0A979GFM3_ECOSE</name>
<dbReference type="Pfam" id="PF00534">
    <property type="entry name" value="Glycos_transf_1"/>
    <property type="match status" value="1"/>
</dbReference>
<reference evidence="2 3" key="1">
    <citation type="journal article" date="2008" name="DNA Res.">
        <title>Complete genome sequence and comparative analysis of the wild-type commensal Escherichia coli strain SE11 isolated from a healthy adult.</title>
        <authorList>
            <person name="Oshima K."/>
            <person name="Toh H."/>
            <person name="Ogura Y."/>
            <person name="Sasamoto H."/>
            <person name="Morita H."/>
            <person name="Park S.-H."/>
            <person name="Ooka T."/>
            <person name="Iyoda S."/>
            <person name="Taylor T.D."/>
            <person name="Hayashi T."/>
            <person name="Itoh K."/>
            <person name="Hattori M."/>
        </authorList>
    </citation>
    <scope>NUCLEOTIDE SEQUENCE [LARGE SCALE GENOMIC DNA]</scope>
    <source>
        <strain evidence="2 3">SE11</strain>
    </source>
</reference>
<dbReference type="RefSeq" id="WP_001174623.1">
    <property type="nucleotide sequence ID" value="NC_011415.1"/>
</dbReference>
<dbReference type="PANTHER" id="PTHR12526">
    <property type="entry name" value="GLYCOSYLTRANSFERASE"/>
    <property type="match status" value="1"/>
</dbReference>
<dbReference type="InterPro" id="IPR001296">
    <property type="entry name" value="Glyco_trans_1"/>
</dbReference>
<dbReference type="SUPFAM" id="SSF53756">
    <property type="entry name" value="UDP-Glycosyltransferase/glycogen phosphorylase"/>
    <property type="match status" value="1"/>
</dbReference>
<sequence length="357" mass="40862">MQKVSILIADITCVGGIERVICLLANALANYGFKVEIISLYRTNANINYALTKDIKVTFINKLKYSGKPGGYFRLFKHILSAVKLNKHLLANKNSFFIINTFPMAFISMPFILFSKNTCVVEHVYHSYYSKPIQYIRQFIYKFITTIVALTDTDAEKYKRGHRHVVKIPNPLSFVECGESTLRNHKIIAVGRLEYQKGFDLLIQAFARASKDTDWSLDIYGDGTLRKELEEIIQFNEISNINLLGNVSNIDEIYKDYSLFVFSSRFEGFGMVLLEAMRAGLPCISFNCPTGPAEIFDNGEYGILVDNGNIDELSNVMKMFMDSFELRSKFSKLSIIRTENYTLDKILPLWVDLINRN</sequence>
<evidence type="ECO:0000313" key="3">
    <source>
        <dbReference type="Proteomes" id="UP000008199"/>
    </source>
</evidence>
<dbReference type="Proteomes" id="UP000008199">
    <property type="component" value="Chromosome"/>
</dbReference>
<organism evidence="2 3">
    <name type="scientific">Escherichia coli (strain SE11)</name>
    <dbReference type="NCBI Taxonomy" id="409438"/>
    <lineage>
        <taxon>Bacteria</taxon>
        <taxon>Pseudomonadati</taxon>
        <taxon>Pseudomonadota</taxon>
        <taxon>Gammaproteobacteria</taxon>
        <taxon>Enterobacterales</taxon>
        <taxon>Enterobacteriaceae</taxon>
        <taxon>Escherichia</taxon>
    </lineage>
</organism>
<proteinExistence type="predicted"/>
<keyword evidence="2" id="KW-0808">Transferase</keyword>
<dbReference type="GO" id="GO:0016757">
    <property type="term" value="F:glycosyltransferase activity"/>
    <property type="evidence" value="ECO:0007669"/>
    <property type="project" value="InterPro"/>
</dbReference>
<feature type="domain" description="Glycosyl transferase family 1" evidence="1">
    <location>
        <begin position="185"/>
        <end position="332"/>
    </location>
</feature>
<protein>
    <submittedName>
        <fullName evidence="2">Glycosyl transferase</fullName>
    </submittedName>
</protein>
<dbReference type="GO" id="GO:1901135">
    <property type="term" value="P:carbohydrate derivative metabolic process"/>
    <property type="evidence" value="ECO:0007669"/>
    <property type="project" value="UniProtKB-ARBA"/>
</dbReference>
<dbReference type="EMBL" id="AP009240">
    <property type="protein sequence ID" value="BAG77828.1"/>
    <property type="molecule type" value="Genomic_DNA"/>
</dbReference>
<dbReference type="CDD" id="cd03820">
    <property type="entry name" value="GT4_AmsD-like"/>
    <property type="match status" value="1"/>
</dbReference>
<evidence type="ECO:0000259" key="1">
    <source>
        <dbReference type="Pfam" id="PF00534"/>
    </source>
</evidence>
<gene>
    <name evidence="2" type="ordered locus">ECSE_2304</name>
</gene>
<dbReference type="PANTHER" id="PTHR12526:SF630">
    <property type="entry name" value="GLYCOSYLTRANSFERASE"/>
    <property type="match status" value="1"/>
</dbReference>
<evidence type="ECO:0000313" key="2">
    <source>
        <dbReference type="EMBL" id="BAG77828.1"/>
    </source>
</evidence>
<dbReference type="AlphaFoldDB" id="A0A979GFM3"/>